<dbReference type="SUPFAM" id="SSF52799">
    <property type="entry name" value="(Phosphotyrosine protein) phosphatases II"/>
    <property type="match status" value="2"/>
</dbReference>
<dbReference type="GeneID" id="100641070"/>
<dbReference type="EnsemblMetazoa" id="XM_019994709.1">
    <property type="protein sequence ID" value="XP_019850268.1"/>
    <property type="gene ID" value="LOC100641070"/>
</dbReference>
<feature type="domain" description="Tyrosine specific protein phosphatases" evidence="3">
    <location>
        <begin position="311"/>
        <end position="343"/>
    </location>
</feature>
<dbReference type="GO" id="GO:0004725">
    <property type="term" value="F:protein tyrosine phosphatase activity"/>
    <property type="evidence" value="ECO:0007669"/>
    <property type="project" value="InterPro"/>
</dbReference>
<name>A0AAN0J0L7_AMPQE</name>
<dbReference type="PROSITE" id="PS50055">
    <property type="entry name" value="TYR_PHOSPHATASE_PTP"/>
    <property type="match status" value="1"/>
</dbReference>
<dbReference type="PANTHER" id="PTHR19134">
    <property type="entry name" value="RECEPTOR-TYPE TYROSINE-PROTEIN PHOSPHATASE"/>
    <property type="match status" value="1"/>
</dbReference>
<dbReference type="Gene3D" id="3.90.190.10">
    <property type="entry name" value="Protein tyrosine phosphatase superfamily"/>
    <property type="match status" value="2"/>
</dbReference>
<dbReference type="AlphaFoldDB" id="A0AAN0J0L7"/>
<feature type="domain" description="Tyrosine-protein phosphatase" evidence="2">
    <location>
        <begin position="141"/>
        <end position="434"/>
    </location>
</feature>
<evidence type="ECO:0000256" key="1">
    <source>
        <dbReference type="SAM" id="Phobius"/>
    </source>
</evidence>
<dbReference type="Proteomes" id="UP000007879">
    <property type="component" value="Unassembled WGS sequence"/>
</dbReference>
<organism evidence="4 5">
    <name type="scientific">Amphimedon queenslandica</name>
    <name type="common">Sponge</name>
    <dbReference type="NCBI Taxonomy" id="400682"/>
    <lineage>
        <taxon>Eukaryota</taxon>
        <taxon>Metazoa</taxon>
        <taxon>Porifera</taxon>
        <taxon>Demospongiae</taxon>
        <taxon>Heteroscleromorpha</taxon>
        <taxon>Haplosclerida</taxon>
        <taxon>Niphatidae</taxon>
        <taxon>Amphimedon</taxon>
    </lineage>
</organism>
<proteinExistence type="predicted"/>
<evidence type="ECO:0000313" key="4">
    <source>
        <dbReference type="EnsemblMetazoa" id="XP_019850268.1"/>
    </source>
</evidence>
<dbReference type="InterPro" id="IPR000242">
    <property type="entry name" value="PTP_cat"/>
</dbReference>
<dbReference type="InterPro" id="IPR003595">
    <property type="entry name" value="Tyr_Pase_cat"/>
</dbReference>
<keyword evidence="1" id="KW-0812">Transmembrane</keyword>
<feature type="domain" description="Tyrosine specific protein phosphatases" evidence="3">
    <location>
        <begin position="364"/>
        <end position="434"/>
    </location>
</feature>
<evidence type="ECO:0000313" key="5">
    <source>
        <dbReference type="Proteomes" id="UP000007879"/>
    </source>
</evidence>
<dbReference type="Pfam" id="PF00102">
    <property type="entry name" value="Y_phosphatase"/>
    <property type="match status" value="2"/>
</dbReference>
<reference evidence="4" key="2">
    <citation type="submission" date="2024-06" db="UniProtKB">
        <authorList>
            <consortium name="EnsemblMetazoa"/>
        </authorList>
    </citation>
    <scope>IDENTIFICATION</scope>
</reference>
<protein>
    <recommendedName>
        <fullName evidence="6">Protein-tyrosine-phosphatase</fullName>
    </recommendedName>
</protein>
<evidence type="ECO:0000259" key="2">
    <source>
        <dbReference type="PROSITE" id="PS50055"/>
    </source>
</evidence>
<dbReference type="CDD" id="cd00047">
    <property type="entry name" value="PTPc"/>
    <property type="match status" value="1"/>
</dbReference>
<dbReference type="InterPro" id="IPR000387">
    <property type="entry name" value="Tyr_Pase_dom"/>
</dbReference>
<dbReference type="RefSeq" id="XP_019850268.1">
    <property type="nucleotide sequence ID" value="XM_019994709.1"/>
</dbReference>
<dbReference type="PANTHER" id="PTHR19134:SF449">
    <property type="entry name" value="TYROSINE-PROTEIN PHOSPHATASE 1"/>
    <property type="match status" value="1"/>
</dbReference>
<evidence type="ECO:0008006" key="6">
    <source>
        <dbReference type="Google" id="ProtNLM"/>
    </source>
</evidence>
<keyword evidence="5" id="KW-1185">Reference proteome</keyword>
<dbReference type="PRINTS" id="PR00700">
    <property type="entry name" value="PRTYPHPHTASE"/>
</dbReference>
<accession>A0AAN0J0L7</accession>
<dbReference type="PROSITE" id="PS50056">
    <property type="entry name" value="TYR_PHOSPHATASE_2"/>
    <property type="match status" value="2"/>
</dbReference>
<dbReference type="SMART" id="SM00404">
    <property type="entry name" value="PTPc_motif"/>
    <property type="match status" value="1"/>
</dbReference>
<dbReference type="KEGG" id="aqu:100641070"/>
<dbReference type="SMART" id="SM00194">
    <property type="entry name" value="PTPc"/>
    <property type="match status" value="1"/>
</dbReference>
<dbReference type="InterPro" id="IPR029021">
    <property type="entry name" value="Prot-tyrosine_phosphatase-like"/>
</dbReference>
<reference evidence="5" key="1">
    <citation type="journal article" date="2010" name="Nature">
        <title>The Amphimedon queenslandica genome and the evolution of animal complexity.</title>
        <authorList>
            <person name="Srivastava M."/>
            <person name="Simakov O."/>
            <person name="Chapman J."/>
            <person name="Fahey B."/>
            <person name="Gauthier M.E."/>
            <person name="Mitros T."/>
            <person name="Richards G.S."/>
            <person name="Conaco C."/>
            <person name="Dacre M."/>
            <person name="Hellsten U."/>
            <person name="Larroux C."/>
            <person name="Putnam N.H."/>
            <person name="Stanke M."/>
            <person name="Adamska M."/>
            <person name="Darling A."/>
            <person name="Degnan S.M."/>
            <person name="Oakley T.H."/>
            <person name="Plachetzki D.C."/>
            <person name="Zhai Y."/>
            <person name="Adamski M."/>
            <person name="Calcino A."/>
            <person name="Cummins S.F."/>
            <person name="Goodstein D.M."/>
            <person name="Harris C."/>
            <person name="Jackson D.J."/>
            <person name="Leys S.P."/>
            <person name="Shu S."/>
            <person name="Woodcroft B.J."/>
            <person name="Vervoort M."/>
            <person name="Kosik K.S."/>
            <person name="Manning G."/>
            <person name="Degnan B.M."/>
            <person name="Rokhsar D.S."/>
        </authorList>
    </citation>
    <scope>NUCLEOTIDE SEQUENCE [LARGE SCALE GENOMIC DNA]</scope>
</reference>
<keyword evidence="1" id="KW-1133">Transmembrane helix</keyword>
<keyword evidence="1" id="KW-0472">Membrane</keyword>
<dbReference type="InterPro" id="IPR050348">
    <property type="entry name" value="Protein-Tyr_Phosphatase"/>
</dbReference>
<feature type="transmembrane region" description="Helical" evidence="1">
    <location>
        <begin position="12"/>
        <end position="37"/>
    </location>
</feature>
<evidence type="ECO:0000259" key="3">
    <source>
        <dbReference type="PROSITE" id="PS50056"/>
    </source>
</evidence>
<sequence length="458" mass="51137">MNPIEDEGLSSGAIAAIVLLILLMIAVTTVIIIIYLLRCKGYLRQCNFCFKAKKHLNPVKWSNTTVSMKHSTAELKSYNNDSTTAQICEATYDAITDLHAPPVKPTPYGGFDPKIPQTLPISLNDLGNHVACCHSDSNAYFSEQFKDLYSGNDKQCSVGLNGMNKPLNRFRNIVPYDDNIITLKLPGVAQHEYINASYIHGYSKARKFIAAQGPMKKTLVDFWCLIWQEKPASVVMLTNLVEDSKTKCEQYWPQCLNEIEQFGPFSVTLLEDYVMPDYVIRNISVTLQDGSGEVHALTQYHLTTWPDHGVPEYATPLMTLHKRVMSSSAKGPILVHCSAGVGRWNIVQFQVIGWMNDGVLRDPRTVLQVIDDVIHRQQKIGGGPIVVHCSDTVSRTGVYCAISIALEQCKAEGVVDVFQVTKALKRSKPGAVTTLFFDIPNISYCKEIYLCYLDLFSL</sequence>